<name>A0A7Y9LQK8_9BURK</name>
<keyword evidence="2" id="KW-0732">Signal</keyword>
<dbReference type="Pfam" id="PF03401">
    <property type="entry name" value="TctC"/>
    <property type="match status" value="1"/>
</dbReference>
<comment type="similarity">
    <text evidence="1">Belongs to the UPF0065 (bug) family.</text>
</comment>
<dbReference type="Gene3D" id="3.40.190.10">
    <property type="entry name" value="Periplasmic binding protein-like II"/>
    <property type="match status" value="1"/>
</dbReference>
<dbReference type="PANTHER" id="PTHR42928:SF5">
    <property type="entry name" value="BLR1237 PROTEIN"/>
    <property type="match status" value="1"/>
</dbReference>
<dbReference type="AlphaFoldDB" id="A0A7Y9LQK8"/>
<dbReference type="PIRSF" id="PIRSF017082">
    <property type="entry name" value="YflP"/>
    <property type="match status" value="1"/>
</dbReference>
<keyword evidence="3" id="KW-0675">Receptor</keyword>
<proteinExistence type="inferred from homology"/>
<dbReference type="CDD" id="cd07012">
    <property type="entry name" value="PBP2_Bug_TTT"/>
    <property type="match status" value="1"/>
</dbReference>
<evidence type="ECO:0000313" key="3">
    <source>
        <dbReference type="EMBL" id="NYE86116.1"/>
    </source>
</evidence>
<feature type="signal peptide" evidence="2">
    <location>
        <begin position="1"/>
        <end position="33"/>
    </location>
</feature>
<dbReference type="InterPro" id="IPR042100">
    <property type="entry name" value="Bug_dom1"/>
</dbReference>
<feature type="chain" id="PRO_5031098555" evidence="2">
    <location>
        <begin position="34"/>
        <end position="334"/>
    </location>
</feature>
<protein>
    <submittedName>
        <fullName evidence="3">Tripartite-type tricarboxylate transporter receptor subunit TctC</fullName>
    </submittedName>
</protein>
<evidence type="ECO:0000256" key="1">
    <source>
        <dbReference type="ARBA" id="ARBA00006987"/>
    </source>
</evidence>
<accession>A0A7Y9LQK8</accession>
<gene>
    <name evidence="3" type="ORF">FHW18_005442</name>
</gene>
<dbReference type="Proteomes" id="UP000542125">
    <property type="component" value="Unassembled WGS sequence"/>
</dbReference>
<evidence type="ECO:0000256" key="2">
    <source>
        <dbReference type="SAM" id="SignalP"/>
    </source>
</evidence>
<comment type="caution">
    <text evidence="3">The sequence shown here is derived from an EMBL/GenBank/DDBJ whole genome shotgun (WGS) entry which is preliminary data.</text>
</comment>
<keyword evidence="4" id="KW-1185">Reference proteome</keyword>
<sequence length="334" mass="35095">MHPIFSHVPAFRSGLTAAALCVAAVCAMPAAHAQDVFPSKPITVVIPFPPGGINDNVARPALKKMGDLLNVSFVAENRAGASGTIGTGAVARAKPDGYTLLLGAASTMAVVPNMMKTAPYAPMKDFVAVGGLASVPSVLISARKDLYPNYAAVLAAAKQTPDRLTFGSAGAGTSHHVQMTFLNQQTNVSMLHVPYKGSGPAMADLLGGQIDFLMDPLPTTLPQVQGGKVVPIAITSAKRSPLLPNVPTFVELGVKDFVVTTWFGFFAPAGTPPEIVAKLSSTLKEALADPEVVKNMEQRGLDPMYKPSADMGDYLAKENTLWKRVIAETKMALE</sequence>
<dbReference type="SUPFAM" id="SSF53850">
    <property type="entry name" value="Periplasmic binding protein-like II"/>
    <property type="match status" value="1"/>
</dbReference>
<evidence type="ECO:0000313" key="4">
    <source>
        <dbReference type="Proteomes" id="UP000542125"/>
    </source>
</evidence>
<dbReference type="InterPro" id="IPR005064">
    <property type="entry name" value="BUG"/>
</dbReference>
<dbReference type="EMBL" id="JACBYR010000004">
    <property type="protein sequence ID" value="NYE86116.1"/>
    <property type="molecule type" value="Genomic_DNA"/>
</dbReference>
<dbReference type="Gene3D" id="3.40.190.150">
    <property type="entry name" value="Bordetella uptake gene, domain 1"/>
    <property type="match status" value="1"/>
</dbReference>
<dbReference type="PANTHER" id="PTHR42928">
    <property type="entry name" value="TRICARBOXYLATE-BINDING PROTEIN"/>
    <property type="match status" value="1"/>
</dbReference>
<organism evidence="3 4">
    <name type="scientific">Pigmentiphaga litoralis</name>
    <dbReference type="NCBI Taxonomy" id="516702"/>
    <lineage>
        <taxon>Bacteria</taxon>
        <taxon>Pseudomonadati</taxon>
        <taxon>Pseudomonadota</taxon>
        <taxon>Betaproteobacteria</taxon>
        <taxon>Burkholderiales</taxon>
        <taxon>Alcaligenaceae</taxon>
        <taxon>Pigmentiphaga</taxon>
    </lineage>
</organism>
<reference evidence="3 4" key="1">
    <citation type="submission" date="2020-07" db="EMBL/GenBank/DDBJ databases">
        <title>Genomic Encyclopedia of Type Strains, Phase IV (KMG-V): Genome sequencing to study the core and pangenomes of soil and plant-associated prokaryotes.</title>
        <authorList>
            <person name="Whitman W."/>
        </authorList>
    </citation>
    <scope>NUCLEOTIDE SEQUENCE [LARGE SCALE GENOMIC DNA]</scope>
    <source>
        <strain evidence="3 4">SAS40</strain>
    </source>
</reference>
<dbReference type="RefSeq" id="WP_179590892.1">
    <property type="nucleotide sequence ID" value="NZ_JACBYR010000004.1"/>
</dbReference>